<comment type="caution">
    <text evidence="6">The sequence shown here is derived from an EMBL/GenBank/DDBJ whole genome shotgun (WGS) entry which is preliminary data.</text>
</comment>
<dbReference type="PANTHER" id="PTHR30055:SF148">
    <property type="entry name" value="TETR-FAMILY TRANSCRIPTIONAL REGULATOR"/>
    <property type="match status" value="1"/>
</dbReference>
<dbReference type="SUPFAM" id="SSF46689">
    <property type="entry name" value="Homeodomain-like"/>
    <property type="match status" value="1"/>
</dbReference>
<dbReference type="InterPro" id="IPR001647">
    <property type="entry name" value="HTH_TetR"/>
</dbReference>
<dbReference type="OrthoDB" id="9796019at2"/>
<keyword evidence="2 4" id="KW-0238">DNA-binding</keyword>
<dbReference type="Gene3D" id="1.10.357.10">
    <property type="entry name" value="Tetracycline Repressor, domain 2"/>
    <property type="match status" value="1"/>
</dbReference>
<dbReference type="GO" id="GO:0003700">
    <property type="term" value="F:DNA-binding transcription factor activity"/>
    <property type="evidence" value="ECO:0007669"/>
    <property type="project" value="TreeGrafter"/>
</dbReference>
<dbReference type="EMBL" id="WEGH01000006">
    <property type="protein sequence ID" value="MQY09236.1"/>
    <property type="molecule type" value="Genomic_DNA"/>
</dbReference>
<dbReference type="Pfam" id="PF16859">
    <property type="entry name" value="TetR_C_11"/>
    <property type="match status" value="1"/>
</dbReference>
<reference evidence="6 7" key="1">
    <citation type="submission" date="2019-10" db="EMBL/GenBank/DDBJ databases">
        <title>Actinomadura rubteroloni sp. nov. and Actinomadura macrotermitis sp. nov., isolated from the gut of fungus growing-termite Macrotermes natalensis.</title>
        <authorList>
            <person name="Benndorf R."/>
            <person name="Martin K."/>
            <person name="Kuefner M."/>
            <person name="De Beer W."/>
            <person name="Kaster A.-K."/>
            <person name="Vollmers J."/>
            <person name="Poulsen M."/>
            <person name="Beemelmanns C."/>
        </authorList>
    </citation>
    <scope>NUCLEOTIDE SEQUENCE [LARGE SCALE GENOMIC DNA]</scope>
    <source>
        <strain evidence="6 7">RB68</strain>
    </source>
</reference>
<evidence type="ECO:0000256" key="1">
    <source>
        <dbReference type="ARBA" id="ARBA00023015"/>
    </source>
</evidence>
<evidence type="ECO:0000256" key="2">
    <source>
        <dbReference type="ARBA" id="ARBA00023125"/>
    </source>
</evidence>
<dbReference type="InterPro" id="IPR023772">
    <property type="entry name" value="DNA-bd_HTH_TetR-type_CS"/>
</dbReference>
<evidence type="ECO:0000259" key="5">
    <source>
        <dbReference type="PROSITE" id="PS50977"/>
    </source>
</evidence>
<proteinExistence type="predicted"/>
<dbReference type="Proteomes" id="UP000487268">
    <property type="component" value="Unassembled WGS sequence"/>
</dbReference>
<protein>
    <recommendedName>
        <fullName evidence="5">HTH tetR-type domain-containing protein</fullName>
    </recommendedName>
</protein>
<keyword evidence="3" id="KW-0804">Transcription</keyword>
<evidence type="ECO:0000313" key="6">
    <source>
        <dbReference type="EMBL" id="MQY09236.1"/>
    </source>
</evidence>
<dbReference type="PRINTS" id="PR00455">
    <property type="entry name" value="HTHTETR"/>
</dbReference>
<evidence type="ECO:0000256" key="3">
    <source>
        <dbReference type="ARBA" id="ARBA00023163"/>
    </source>
</evidence>
<gene>
    <name evidence="6" type="ORF">ACRB68_73510</name>
</gene>
<feature type="DNA-binding region" description="H-T-H motif" evidence="4">
    <location>
        <begin position="44"/>
        <end position="63"/>
    </location>
</feature>
<dbReference type="InterPro" id="IPR050109">
    <property type="entry name" value="HTH-type_TetR-like_transc_reg"/>
</dbReference>
<evidence type="ECO:0000256" key="4">
    <source>
        <dbReference type="PROSITE-ProRule" id="PRU00335"/>
    </source>
</evidence>
<dbReference type="AlphaFoldDB" id="A0A7K0C7C2"/>
<name>A0A7K0C7C2_9ACTN</name>
<dbReference type="Pfam" id="PF00440">
    <property type="entry name" value="TetR_N"/>
    <property type="match status" value="1"/>
</dbReference>
<dbReference type="PROSITE" id="PS01081">
    <property type="entry name" value="HTH_TETR_1"/>
    <property type="match status" value="1"/>
</dbReference>
<dbReference type="PROSITE" id="PS50977">
    <property type="entry name" value="HTH_TETR_2"/>
    <property type="match status" value="1"/>
</dbReference>
<keyword evidence="1" id="KW-0805">Transcription regulation</keyword>
<sequence>MTNDPGRPARRRPAGAAVLRPHLTAAITEAVFAELAEVGYGRLTMEAVARRAGVSKPTLYRRWPAKEAMVAAVAGDVVTAVADVPDTGSLRGDVGHYLAATAGMLRHPLASRIIPDLLAEAGRASGLADALLVRARDVRREKAAELLRRGIARGELPPDLPVQLALDLLVGPLFWRLIIARTPTGPDHLDRLTDMLLAAFGARGPGEVSGRSGDAPDPSRTPG</sequence>
<dbReference type="Gene3D" id="1.10.10.60">
    <property type="entry name" value="Homeodomain-like"/>
    <property type="match status" value="1"/>
</dbReference>
<feature type="domain" description="HTH tetR-type" evidence="5">
    <location>
        <begin position="21"/>
        <end position="81"/>
    </location>
</feature>
<dbReference type="InterPro" id="IPR009057">
    <property type="entry name" value="Homeodomain-like_sf"/>
</dbReference>
<accession>A0A7K0C7C2</accession>
<evidence type="ECO:0000313" key="7">
    <source>
        <dbReference type="Proteomes" id="UP000487268"/>
    </source>
</evidence>
<dbReference type="PANTHER" id="PTHR30055">
    <property type="entry name" value="HTH-TYPE TRANSCRIPTIONAL REGULATOR RUTR"/>
    <property type="match status" value="1"/>
</dbReference>
<dbReference type="InterPro" id="IPR011075">
    <property type="entry name" value="TetR_C"/>
</dbReference>
<dbReference type="RefSeq" id="WP_153541015.1">
    <property type="nucleotide sequence ID" value="NZ_WEGH01000006.1"/>
</dbReference>
<dbReference type="InterPro" id="IPR036271">
    <property type="entry name" value="Tet_transcr_reg_TetR-rel_C_sf"/>
</dbReference>
<dbReference type="SUPFAM" id="SSF48498">
    <property type="entry name" value="Tetracyclin repressor-like, C-terminal domain"/>
    <property type="match status" value="1"/>
</dbReference>
<organism evidence="6 7">
    <name type="scientific">Actinomadura macrotermitis</name>
    <dbReference type="NCBI Taxonomy" id="2585200"/>
    <lineage>
        <taxon>Bacteria</taxon>
        <taxon>Bacillati</taxon>
        <taxon>Actinomycetota</taxon>
        <taxon>Actinomycetes</taxon>
        <taxon>Streptosporangiales</taxon>
        <taxon>Thermomonosporaceae</taxon>
        <taxon>Actinomadura</taxon>
    </lineage>
</organism>
<keyword evidence="7" id="KW-1185">Reference proteome</keyword>
<dbReference type="GO" id="GO:0000976">
    <property type="term" value="F:transcription cis-regulatory region binding"/>
    <property type="evidence" value="ECO:0007669"/>
    <property type="project" value="TreeGrafter"/>
</dbReference>